<dbReference type="GO" id="GO:0019240">
    <property type="term" value="P:citrulline biosynthetic process"/>
    <property type="evidence" value="ECO:0007669"/>
    <property type="project" value="TreeGrafter"/>
</dbReference>
<evidence type="ECO:0000256" key="22">
    <source>
        <dbReference type="PROSITE-ProRule" id="PRU00409"/>
    </source>
</evidence>
<dbReference type="SUPFAM" id="SSF51556">
    <property type="entry name" value="Metallo-dependent hydrolases"/>
    <property type="match status" value="1"/>
</dbReference>
<dbReference type="CDD" id="cd01744">
    <property type="entry name" value="GATase1_CPSase"/>
    <property type="match status" value="1"/>
</dbReference>
<keyword evidence="17" id="KW-0464">Manganese</keyword>
<dbReference type="PANTHER" id="PTHR11405">
    <property type="entry name" value="CARBAMOYLTRANSFERASE FAMILY MEMBER"/>
    <property type="match status" value="1"/>
</dbReference>
<dbReference type="Pfam" id="PF00117">
    <property type="entry name" value="GATase"/>
    <property type="match status" value="1"/>
</dbReference>
<dbReference type="GO" id="GO:0004070">
    <property type="term" value="F:aspartate carbamoyltransferase activity"/>
    <property type="evidence" value="ECO:0007669"/>
    <property type="project" value="UniProtKB-EC"/>
</dbReference>
<evidence type="ECO:0000256" key="19">
    <source>
        <dbReference type="ARBA" id="ARBA00048816"/>
    </source>
</evidence>
<dbReference type="InterPro" id="IPR036901">
    <property type="entry name" value="Asp/Orn_carbamoylTrfase_sf"/>
</dbReference>
<feature type="non-terminal residue" evidence="26">
    <location>
        <position position="1"/>
    </location>
</feature>
<feature type="compositionally biased region" description="Polar residues" evidence="23">
    <location>
        <begin position="1642"/>
        <end position="1653"/>
    </location>
</feature>
<dbReference type="InterPro" id="IPR005479">
    <property type="entry name" value="CPAse_ATP-bd"/>
</dbReference>
<keyword evidence="6" id="KW-0436">Ligase</keyword>
<keyword evidence="15" id="KW-0665">Pyrimidine biosynthesis</keyword>
<dbReference type="InterPro" id="IPR011059">
    <property type="entry name" value="Metal-dep_hydrolase_composite"/>
</dbReference>
<dbReference type="InterPro" id="IPR017926">
    <property type="entry name" value="GATASE"/>
</dbReference>
<dbReference type="InterPro" id="IPR036914">
    <property type="entry name" value="MGS-like_dom_sf"/>
</dbReference>
<dbReference type="PANTHER" id="PTHR11405:SF5">
    <property type="entry name" value="CAD PROTEIN"/>
    <property type="match status" value="1"/>
</dbReference>
<dbReference type="Gene3D" id="3.40.50.1380">
    <property type="entry name" value="Methylglyoxal synthase-like domain"/>
    <property type="match status" value="1"/>
</dbReference>
<evidence type="ECO:0000259" key="25">
    <source>
        <dbReference type="PROSITE" id="PS51855"/>
    </source>
</evidence>
<dbReference type="InterPro" id="IPR035686">
    <property type="entry name" value="CPSase_GATase1"/>
</dbReference>
<dbReference type="FunFam" id="3.40.50.1380:FF:000005">
    <property type="entry name" value="CAD protein-like isoform X1"/>
    <property type="match status" value="1"/>
</dbReference>
<dbReference type="InterPro" id="IPR016185">
    <property type="entry name" value="PreATP-grasp_dom_sf"/>
</dbReference>
<dbReference type="PROSITE" id="PS00097">
    <property type="entry name" value="CARBAMOYLTRANSFERASE"/>
    <property type="match status" value="1"/>
</dbReference>
<evidence type="ECO:0000256" key="8">
    <source>
        <dbReference type="ARBA" id="ARBA00022679"/>
    </source>
</evidence>
<dbReference type="InterPro" id="IPR002195">
    <property type="entry name" value="Dihydroorotase_CS"/>
</dbReference>
<evidence type="ECO:0000259" key="24">
    <source>
        <dbReference type="PROSITE" id="PS50975"/>
    </source>
</evidence>
<dbReference type="FunFam" id="3.40.50.1370:FF:000002">
    <property type="entry name" value="Aspartate carbamoyltransferase 2"/>
    <property type="match status" value="1"/>
</dbReference>
<protein>
    <submittedName>
        <fullName evidence="26">PYR1 protein</fullName>
    </submittedName>
</protein>
<feature type="compositionally biased region" description="Basic and acidic residues" evidence="23">
    <location>
        <begin position="1611"/>
        <end position="1623"/>
    </location>
</feature>
<dbReference type="Gene3D" id="3.30.470.20">
    <property type="entry name" value="ATP-grasp fold, B domain"/>
    <property type="match status" value="4"/>
</dbReference>
<dbReference type="PROSITE" id="PS51855">
    <property type="entry name" value="MGS"/>
    <property type="match status" value="1"/>
</dbReference>
<keyword evidence="5" id="KW-0055">Arginine biosynthesis</keyword>
<dbReference type="PRINTS" id="PR00098">
    <property type="entry name" value="CPSASE"/>
</dbReference>
<dbReference type="GO" id="GO:0006526">
    <property type="term" value="P:L-arginine biosynthetic process"/>
    <property type="evidence" value="ECO:0007669"/>
    <property type="project" value="UniProtKB-KW"/>
</dbReference>
<dbReference type="FunFam" id="1.10.1030.10:FF:000001">
    <property type="entry name" value="Carbamoyl-phosphate synthase large chain"/>
    <property type="match status" value="1"/>
</dbReference>
<dbReference type="GO" id="GO:0004088">
    <property type="term" value="F:carbamoyl-phosphate synthase (glutamine-hydrolyzing) activity"/>
    <property type="evidence" value="ECO:0007669"/>
    <property type="project" value="UniProtKB-EC"/>
</dbReference>
<dbReference type="SUPFAM" id="SSF51338">
    <property type="entry name" value="Composite domain of metallo-dependent hydrolases"/>
    <property type="match status" value="1"/>
</dbReference>
<comment type="similarity">
    <text evidence="4">Belongs to the CarB family.</text>
</comment>
<dbReference type="InterPro" id="IPR011607">
    <property type="entry name" value="MGS-like_dom"/>
</dbReference>
<evidence type="ECO:0000256" key="10">
    <source>
        <dbReference type="ARBA" id="ARBA00022737"/>
    </source>
</evidence>
<comment type="catalytic activity">
    <reaction evidence="18">
        <text>hydrogencarbonate + NH4(+) + 2 ATP = carbamoyl phosphate + 2 ADP + phosphate + 2 H(+)</text>
        <dbReference type="Rhea" id="RHEA:18029"/>
        <dbReference type="ChEBI" id="CHEBI:15378"/>
        <dbReference type="ChEBI" id="CHEBI:17544"/>
        <dbReference type="ChEBI" id="CHEBI:28938"/>
        <dbReference type="ChEBI" id="CHEBI:30616"/>
        <dbReference type="ChEBI" id="CHEBI:43474"/>
        <dbReference type="ChEBI" id="CHEBI:58228"/>
        <dbReference type="ChEBI" id="CHEBI:456216"/>
        <dbReference type="EC" id="6.3.4.16"/>
    </reaction>
</comment>
<comment type="pathway">
    <text evidence="3">Amino-acid biosynthesis; L-arginine biosynthesis; carbamoyl phosphate from bicarbonate: step 1/1.</text>
</comment>
<feature type="domain" description="MGS-like" evidence="25">
    <location>
        <begin position="1051"/>
        <end position="1208"/>
    </location>
</feature>
<dbReference type="PROSITE" id="PS51273">
    <property type="entry name" value="GATASE_TYPE_1"/>
    <property type="match status" value="1"/>
</dbReference>
<comment type="cofactor">
    <cofactor evidence="1">
        <name>Zn(2+)</name>
        <dbReference type="ChEBI" id="CHEBI:29105"/>
    </cofactor>
</comment>
<comment type="subunit">
    <text evidence="21">Homohexamer. Interacts with CIPC.</text>
</comment>
<dbReference type="SUPFAM" id="SSF53671">
    <property type="entry name" value="Aspartate/ornithine carbamoyltransferase"/>
    <property type="match status" value="1"/>
</dbReference>
<keyword evidence="7" id="KW-0028">Amino-acid biosynthesis</keyword>
<comment type="catalytic activity">
    <reaction evidence="20">
        <text>carbamoyl phosphate + L-aspartate = N-carbamoyl-L-aspartate + phosphate + H(+)</text>
        <dbReference type="Rhea" id="RHEA:20013"/>
        <dbReference type="ChEBI" id="CHEBI:15378"/>
        <dbReference type="ChEBI" id="CHEBI:29991"/>
        <dbReference type="ChEBI" id="CHEBI:32814"/>
        <dbReference type="ChEBI" id="CHEBI:43474"/>
        <dbReference type="ChEBI" id="CHEBI:58228"/>
        <dbReference type="EC" id="2.1.3.2"/>
    </reaction>
</comment>
<evidence type="ECO:0000256" key="5">
    <source>
        <dbReference type="ARBA" id="ARBA00022571"/>
    </source>
</evidence>
<dbReference type="CDD" id="cd01423">
    <property type="entry name" value="MGS_CPS_I_III"/>
    <property type="match status" value="1"/>
</dbReference>
<feature type="region of interest" description="Disordered" evidence="23">
    <location>
        <begin position="1569"/>
        <end position="1653"/>
    </location>
</feature>
<dbReference type="CDD" id="cd01316">
    <property type="entry name" value="CAD_DHOase"/>
    <property type="match status" value="1"/>
</dbReference>
<dbReference type="Pfam" id="PF12890">
    <property type="entry name" value="DHOase"/>
    <property type="match status" value="1"/>
</dbReference>
<keyword evidence="10" id="KW-0677">Repeat</keyword>
<comment type="caution">
    <text evidence="26">The sequence shown here is derived from an EMBL/GenBank/DDBJ whole genome shotgun (WGS) entry which is preliminary data.</text>
</comment>
<keyword evidence="14" id="KW-0460">Magnesium</keyword>
<sequence length="1931" mass="212218">PRVFNPGGSLRVTALDCGLKNNQIRCLCKRGATVTVVPWDHPLDPADFDGLFISNGPGDPQLCQETVSSLRQLLDAPQPKPIFGICLGHQLLALALGASTYKMKYGNRGHNQPCVHEDTRRCFITAQNHGFAVQAGSLPPGWLPLFTNANDASNEGLVHQNKPFFSVQFHPEHCAGPTDLEGLFDVFVEAARDLRDGQGSARTVRQRLQEWLTYSKAPAGDSEAARPRKVLILGSGGLSIGQAGEFDYSGSQAIKALKEENIQTVLINPNIATVQTSKGLADKVYFLPITPEYVTQVIRNERPDGVLLTFGGQTALNCGVELTKAGVLERYRVRVLGTPMASIEMTEDRKVFVEKMEEIGEHVAPSEAAASLEQAQAAAERLGYPVLVRSAYALGGLGSGFANNREELVALVSQAFTHTSQVLVDKSLKGWKEIEYEVTLNDTEYFMLRRTAIKVVQHLGIVGECNIQFALNPESEQYYIIEVNARLSRSSALASKATGYPLAYVAAKLALGIPLPLLRNSVTNSTTASFEPSLDYCVVKIPRWDLSKFVRVSTKIGSSMKSVGEVMAIGRNFEEAFQKALRMVDENCVGFDHTELETPTDKRIFVLAAALRAGYSIERLYELTKIDRWFLHKMKNITDHAVLLESYRGQQGTMPPAVLQRAKQLGFSDKQVALAVLSTELAVRKMRRDLKILPVVKQIDTVAAEWPAQTNYLYLTYNGSEHDLGFREPHVMVIGSGVYRIGSSVEFDWCAVGCIQELRKMGFKTIMVNYNPETVSTDYDMCDRLYFDEISFEVVMDIYELENPEGVILSMGGQLPNNIAMALHRQQCRILGTSPEAIDSAENRFKFSRLLDSIGISQPLWKELSNMEVGPENRTGLPQGGSVCVCAEFLLSHSQPSTSAARWGTRDATLVTPPQDITPKTLERIKAIVHAIGQELQVTGPFNLQLIAKDDQLKVIECNVRVSRSFPFVSKTLGVDLVALASQVIMGEDVEPVGLMTGTGIVGVKVPQFSFSRLAGADVVLGVEMTSTGEVACFGENRCEAYLKAMLSTGFKIPKKNILLTIGSYKNKSELLPTVRTLESLGYNLYASLGTADFYTEHGIKVKAVDWHFEEADSSEAGARESQRSILDYLAENHFEMVINLSMRNSGGRRLSSFVTKGYRTRRLAVDYSVPLIIDIKCTKLFVEALGQIGAAPPLKMHVDCMTSQKLIRLPGLIDVHVHLREPGGTHKEDFASGTAAALAGGVTMVCAMPNTSPAVTDATSFTLAQKLAEAGARCDFALFLGASLDNAGTLGPLAGAAAGLKMYLNDTFSSLRMDDVSLWMEHLEQWPRHLPIVAHAERQTVAAVLMVAQLYQRPVHICHVARREEILLIKAAKQRGIPVTCEVAPHHLFLSRDDLGRLGKGRAAVRPELGTRQDVEALWENLDIIDCFATDHAPHTLEEKLGQEPPPGYPGLETMLPLLLTAVSEGRLSVEDIVQRLYENPRKIFGLPAQEDTYVEVDLEQEWIIPSSTVFSKARWTPFEGMQVKGTVRRVVLRGEVAYIDGQVLVPPGYGQDVRKWTSGAALLPHVAPSKETVKVGGSPSPRRPGPAGDARFHLPPRIHRASDPELPAEDAREKGSRKAAEPDSAVIQDSHFHPLGPVPRQTSPQRAPHFQTSPLLHPLVGQHVLSVRQFSKEQLSHLFNVAHTLRMLVQKERSLDILKGKVMASMFYEVSTRTSSSFAAAMSRLGGSVLSFCEATSSVQKGESLADSVQTMCCYADVLVLRHPQPGAVEVRGVRAAASCSGGTGDAAPRAGMGAPCGPWGTRAGWADRCPQITMVGDLKHGRTVHSLARLLTLYRVHLRYVTPPELRMPADITSFVASRGIQQEEFGSIEEALPDTDVLYVTRIQKERFQRAEDYEACFGKFILTPHIMTRAKERMVVMHPLPRVNEI</sequence>
<dbReference type="InterPro" id="IPR011761">
    <property type="entry name" value="ATP-grasp"/>
</dbReference>
<dbReference type="Gene3D" id="3.40.50.880">
    <property type="match status" value="1"/>
</dbReference>
<dbReference type="InterPro" id="IPR032466">
    <property type="entry name" value="Metal_Hydrolase"/>
</dbReference>
<evidence type="ECO:0000256" key="23">
    <source>
        <dbReference type="SAM" id="MobiDB-lite"/>
    </source>
</evidence>
<dbReference type="PROSITE" id="PS00483">
    <property type="entry name" value="DIHYDROOROTASE_2"/>
    <property type="match status" value="1"/>
</dbReference>
<evidence type="ECO:0000256" key="1">
    <source>
        <dbReference type="ARBA" id="ARBA00001947"/>
    </source>
</evidence>
<dbReference type="GO" id="GO:0006228">
    <property type="term" value="P:UTP biosynthetic process"/>
    <property type="evidence" value="ECO:0007669"/>
    <property type="project" value="TreeGrafter"/>
</dbReference>
<dbReference type="Proteomes" id="UP000553862">
    <property type="component" value="Unassembled WGS sequence"/>
</dbReference>
<evidence type="ECO:0000256" key="4">
    <source>
        <dbReference type="ARBA" id="ARBA00009799"/>
    </source>
</evidence>
<organism evidence="26 27">
    <name type="scientific">Molothrus ater</name>
    <name type="common">Brown-headed cowbird</name>
    <dbReference type="NCBI Taxonomy" id="84834"/>
    <lineage>
        <taxon>Eukaryota</taxon>
        <taxon>Metazoa</taxon>
        <taxon>Chordata</taxon>
        <taxon>Craniata</taxon>
        <taxon>Vertebrata</taxon>
        <taxon>Euteleostomi</taxon>
        <taxon>Archelosauria</taxon>
        <taxon>Archosauria</taxon>
        <taxon>Dinosauria</taxon>
        <taxon>Saurischia</taxon>
        <taxon>Theropoda</taxon>
        <taxon>Coelurosauria</taxon>
        <taxon>Aves</taxon>
        <taxon>Neognathae</taxon>
        <taxon>Neoaves</taxon>
        <taxon>Telluraves</taxon>
        <taxon>Australaves</taxon>
        <taxon>Passeriformes</taxon>
        <taxon>Passeroidea</taxon>
        <taxon>Icteridae</taxon>
        <taxon>Molothrus</taxon>
    </lineage>
</organism>
<dbReference type="Gene3D" id="3.40.50.1370">
    <property type="entry name" value="Aspartate/ornithine carbamoyltransferase"/>
    <property type="match status" value="2"/>
</dbReference>
<dbReference type="PROSITE" id="PS50975">
    <property type="entry name" value="ATP_GRASP"/>
    <property type="match status" value="2"/>
</dbReference>
<gene>
    <name evidence="26" type="primary">R</name>
    <name evidence="26" type="ORF">MOLATE_R02731</name>
</gene>
<comment type="catalytic activity">
    <reaction evidence="19">
        <text>hydrogencarbonate + L-glutamine + 2 ATP + H2O = carbamoyl phosphate + L-glutamate + 2 ADP + phosphate + 2 H(+)</text>
        <dbReference type="Rhea" id="RHEA:18633"/>
        <dbReference type="ChEBI" id="CHEBI:15377"/>
        <dbReference type="ChEBI" id="CHEBI:15378"/>
        <dbReference type="ChEBI" id="CHEBI:17544"/>
        <dbReference type="ChEBI" id="CHEBI:29985"/>
        <dbReference type="ChEBI" id="CHEBI:30616"/>
        <dbReference type="ChEBI" id="CHEBI:43474"/>
        <dbReference type="ChEBI" id="CHEBI:58228"/>
        <dbReference type="ChEBI" id="CHEBI:58359"/>
        <dbReference type="ChEBI" id="CHEBI:456216"/>
        <dbReference type="EC" id="6.3.5.5"/>
    </reaction>
</comment>
<dbReference type="InterPro" id="IPR036897">
    <property type="entry name" value="CarbamoylP_synth_lsu_oligo_sf"/>
</dbReference>
<dbReference type="FunFam" id="3.40.50.1370:FF:000005">
    <property type="entry name" value="CAD protein-like isoform X1"/>
    <property type="match status" value="1"/>
</dbReference>
<keyword evidence="11 22" id="KW-0547">Nucleotide-binding</keyword>
<dbReference type="GO" id="GO:0005829">
    <property type="term" value="C:cytosol"/>
    <property type="evidence" value="ECO:0007669"/>
    <property type="project" value="TreeGrafter"/>
</dbReference>
<feature type="domain" description="ATP-grasp" evidence="24">
    <location>
        <begin position="760"/>
        <end position="986"/>
    </location>
</feature>
<dbReference type="Pfam" id="PF02786">
    <property type="entry name" value="CPSase_L_D2"/>
    <property type="match status" value="3"/>
</dbReference>
<dbReference type="SUPFAM" id="SSF52335">
    <property type="entry name" value="Methylglyoxal synthase-like"/>
    <property type="match status" value="1"/>
</dbReference>
<evidence type="ECO:0000256" key="21">
    <source>
        <dbReference type="ARBA" id="ARBA00063193"/>
    </source>
</evidence>
<dbReference type="PROSITE" id="PS00866">
    <property type="entry name" value="CPSASE_1"/>
    <property type="match status" value="1"/>
</dbReference>
<dbReference type="PRINTS" id="PR00100">
    <property type="entry name" value="AOTCASE"/>
</dbReference>
<dbReference type="InterPro" id="IPR013815">
    <property type="entry name" value="ATP_grasp_subdomain_1"/>
</dbReference>
<dbReference type="InterPro" id="IPR024403">
    <property type="entry name" value="DHOase_cat"/>
</dbReference>
<dbReference type="GO" id="GO:0046872">
    <property type="term" value="F:metal ion binding"/>
    <property type="evidence" value="ECO:0007669"/>
    <property type="project" value="UniProtKB-KW"/>
</dbReference>
<dbReference type="FunFam" id="3.40.50.20:FF:000002">
    <property type="entry name" value="Carbamoyl-phosphate synthase large chain"/>
    <property type="match status" value="1"/>
</dbReference>
<evidence type="ECO:0000256" key="7">
    <source>
        <dbReference type="ARBA" id="ARBA00022605"/>
    </source>
</evidence>
<keyword evidence="8" id="KW-0808">Transferase</keyword>
<dbReference type="InterPro" id="IPR005480">
    <property type="entry name" value="CPSase_lsu_oligo"/>
</dbReference>
<dbReference type="InterPro" id="IPR029062">
    <property type="entry name" value="Class_I_gatase-like"/>
</dbReference>
<evidence type="ECO:0000256" key="11">
    <source>
        <dbReference type="ARBA" id="ARBA00022741"/>
    </source>
</evidence>
<dbReference type="FunFam" id="3.30.470.20:FF:000026">
    <property type="entry name" value="Carbamoyl-phosphate synthase large chain"/>
    <property type="match status" value="1"/>
</dbReference>
<keyword evidence="13 22" id="KW-0067">ATP-binding</keyword>
<dbReference type="InterPro" id="IPR005483">
    <property type="entry name" value="CPSase_dom"/>
</dbReference>
<dbReference type="GO" id="GO:0016597">
    <property type="term" value="F:amino acid binding"/>
    <property type="evidence" value="ECO:0007669"/>
    <property type="project" value="InterPro"/>
</dbReference>
<keyword evidence="16" id="KW-0007">Acetylation</keyword>
<dbReference type="PROSITE" id="PS00482">
    <property type="entry name" value="DIHYDROOROTASE_1"/>
    <property type="match status" value="1"/>
</dbReference>
<reference evidence="26 27" key="1">
    <citation type="submission" date="2019-09" db="EMBL/GenBank/DDBJ databases">
        <title>Bird 10,000 Genomes (B10K) Project - Family phase.</title>
        <authorList>
            <person name="Zhang G."/>
        </authorList>
    </citation>
    <scope>NUCLEOTIDE SEQUENCE [LARGE SCALE GENOMIC DNA]</scope>
    <source>
        <strain evidence="26">OUT-0049</strain>
        <tissue evidence="26">Muscle</tissue>
    </source>
</reference>
<dbReference type="GO" id="GO:0004087">
    <property type="term" value="F:carbamoyl-phosphate synthase (ammonia) activity"/>
    <property type="evidence" value="ECO:0007669"/>
    <property type="project" value="UniProtKB-EC"/>
</dbReference>
<evidence type="ECO:0000256" key="15">
    <source>
        <dbReference type="ARBA" id="ARBA00022975"/>
    </source>
</evidence>
<dbReference type="InterPro" id="IPR006130">
    <property type="entry name" value="Asp/Orn_carbamoylTrfase"/>
</dbReference>
<proteinExistence type="inferred from homology"/>
<keyword evidence="12" id="KW-0378">Hydrolase</keyword>
<dbReference type="FunFam" id="3.30.470.20:FF:000062">
    <property type="entry name" value="Carbamoyl-phosphate synthetase 2, aspartate transcarbamylase, and dihydroorotase"/>
    <property type="match status" value="1"/>
</dbReference>
<dbReference type="SUPFAM" id="SSF52317">
    <property type="entry name" value="Class I glutamine amidotransferase-like"/>
    <property type="match status" value="1"/>
</dbReference>
<evidence type="ECO:0000256" key="3">
    <source>
        <dbReference type="ARBA" id="ARBA00005077"/>
    </source>
</evidence>
<evidence type="ECO:0000256" key="9">
    <source>
        <dbReference type="ARBA" id="ARBA00022723"/>
    </source>
</evidence>
<evidence type="ECO:0000313" key="26">
    <source>
        <dbReference type="EMBL" id="NXV69898.1"/>
    </source>
</evidence>
<dbReference type="GO" id="GO:0006207">
    <property type="term" value="P:'de novo' pyrimidine nucleobase biosynthetic process"/>
    <property type="evidence" value="ECO:0007669"/>
    <property type="project" value="TreeGrafter"/>
</dbReference>
<dbReference type="SUPFAM" id="SSF52440">
    <property type="entry name" value="PreATP-grasp domain"/>
    <property type="match status" value="2"/>
</dbReference>
<evidence type="ECO:0000256" key="17">
    <source>
        <dbReference type="ARBA" id="ARBA00023211"/>
    </source>
</evidence>
<comment type="pathway">
    <text evidence="2">Pyrimidine metabolism; UMP biosynthesis via de novo pathway; (S)-dihydroorotate from bicarbonate: step 2/3.</text>
</comment>
<dbReference type="Pfam" id="PF02787">
    <property type="entry name" value="CPSase_L_D3"/>
    <property type="match status" value="1"/>
</dbReference>
<dbReference type="InterPro" id="IPR058047">
    <property type="entry name" value="CPSase_preATP-grasp"/>
</dbReference>
<feature type="non-terminal residue" evidence="26">
    <location>
        <position position="1931"/>
    </location>
</feature>
<dbReference type="Pfam" id="PF02729">
    <property type="entry name" value="OTCace_N"/>
    <property type="match status" value="1"/>
</dbReference>
<keyword evidence="9" id="KW-0479">Metal-binding</keyword>
<keyword evidence="27" id="KW-1185">Reference proteome</keyword>
<evidence type="ECO:0000256" key="14">
    <source>
        <dbReference type="ARBA" id="ARBA00022842"/>
    </source>
</evidence>
<dbReference type="PRINTS" id="PR00101">
    <property type="entry name" value="ATCASE"/>
</dbReference>
<dbReference type="SMART" id="SM01096">
    <property type="entry name" value="CPSase_L_D3"/>
    <property type="match status" value="1"/>
</dbReference>
<dbReference type="FunFam" id="3.20.20.140:FF:000015">
    <property type="entry name" value="CAD protein isoform X2"/>
    <property type="match status" value="1"/>
</dbReference>
<dbReference type="Pfam" id="PF02142">
    <property type="entry name" value="MGS"/>
    <property type="match status" value="1"/>
</dbReference>
<dbReference type="Gene3D" id="3.30.1490.20">
    <property type="entry name" value="ATP-grasp fold, A domain"/>
    <property type="match status" value="1"/>
</dbReference>
<dbReference type="Gene3D" id="3.40.50.20">
    <property type="match status" value="2"/>
</dbReference>
<dbReference type="GO" id="GO:0006541">
    <property type="term" value="P:glutamine metabolic process"/>
    <property type="evidence" value="ECO:0007669"/>
    <property type="project" value="TreeGrafter"/>
</dbReference>
<dbReference type="FunFam" id="3.40.50.20:FF:000011">
    <property type="entry name" value="CAD protein-like isoform X1"/>
    <property type="match status" value="1"/>
</dbReference>
<dbReference type="InterPro" id="IPR006132">
    <property type="entry name" value="Asp/Orn_carbamoyltranf_P-bd"/>
</dbReference>
<evidence type="ECO:0000256" key="12">
    <source>
        <dbReference type="ARBA" id="ARBA00022801"/>
    </source>
</evidence>
<dbReference type="SUPFAM" id="SSF56059">
    <property type="entry name" value="Glutathione synthetase ATP-binding domain-like"/>
    <property type="match status" value="2"/>
</dbReference>
<dbReference type="FunFam" id="3.40.50.880:FF:000006">
    <property type="entry name" value="Carbamoyl-phosphate synthase 1, mitochondrial"/>
    <property type="match status" value="1"/>
</dbReference>
<accession>A0A7L3VZK6</accession>
<dbReference type="EMBL" id="VZUF01143780">
    <property type="protein sequence ID" value="NXV69898.1"/>
    <property type="molecule type" value="Genomic_DNA"/>
</dbReference>
<evidence type="ECO:0000313" key="27">
    <source>
        <dbReference type="Proteomes" id="UP000553862"/>
    </source>
</evidence>
<evidence type="ECO:0000256" key="2">
    <source>
        <dbReference type="ARBA" id="ARBA00004852"/>
    </source>
</evidence>
<dbReference type="InterPro" id="IPR006131">
    <property type="entry name" value="Asp_carbamoyltransf_Asp/Orn-bd"/>
</dbReference>
<name>A0A7L3VZK6_MOLAT</name>
<dbReference type="PRINTS" id="PR00099">
    <property type="entry name" value="CPSGATASE"/>
</dbReference>
<feature type="compositionally biased region" description="Low complexity" evidence="23">
    <location>
        <begin position="1578"/>
        <end position="1590"/>
    </location>
</feature>
<feature type="domain" description="ATP-grasp" evidence="24">
    <location>
        <begin position="353"/>
        <end position="582"/>
    </location>
</feature>
<dbReference type="PROSITE" id="PS00867">
    <property type="entry name" value="CPSASE_2"/>
    <property type="match status" value="2"/>
</dbReference>
<dbReference type="Pfam" id="PF00185">
    <property type="entry name" value="OTCace"/>
    <property type="match status" value="1"/>
</dbReference>
<dbReference type="Pfam" id="PF25596">
    <property type="entry name" value="CPSase_L_D1"/>
    <property type="match status" value="2"/>
</dbReference>
<dbReference type="Gene3D" id="3.20.20.140">
    <property type="entry name" value="Metal-dependent hydrolases"/>
    <property type="match status" value="1"/>
</dbReference>
<evidence type="ECO:0000256" key="20">
    <source>
        <dbReference type="ARBA" id="ARBA00048859"/>
    </source>
</evidence>
<evidence type="ECO:0000256" key="16">
    <source>
        <dbReference type="ARBA" id="ARBA00022990"/>
    </source>
</evidence>
<evidence type="ECO:0000256" key="18">
    <source>
        <dbReference type="ARBA" id="ARBA00047359"/>
    </source>
</evidence>
<dbReference type="SUPFAM" id="SSF48108">
    <property type="entry name" value="Carbamoyl phosphate synthetase, large subunit connection domain"/>
    <property type="match status" value="1"/>
</dbReference>
<dbReference type="Gene3D" id="1.10.1030.10">
    <property type="entry name" value="Carbamoyl-phosphate synthetase, large subunit oligomerisation domain"/>
    <property type="match status" value="1"/>
</dbReference>
<evidence type="ECO:0000256" key="6">
    <source>
        <dbReference type="ARBA" id="ARBA00022598"/>
    </source>
</evidence>
<dbReference type="SMART" id="SM00851">
    <property type="entry name" value="MGS"/>
    <property type="match status" value="1"/>
</dbReference>
<evidence type="ECO:0000256" key="13">
    <source>
        <dbReference type="ARBA" id="ARBA00022840"/>
    </source>
</evidence>
<dbReference type="GO" id="GO:0004151">
    <property type="term" value="F:dihydroorotase activity"/>
    <property type="evidence" value="ECO:0007669"/>
    <property type="project" value="TreeGrafter"/>
</dbReference>
<dbReference type="GO" id="GO:0005524">
    <property type="term" value="F:ATP binding"/>
    <property type="evidence" value="ECO:0007669"/>
    <property type="project" value="UniProtKB-UniRule"/>
</dbReference>